<proteinExistence type="inferred from homology"/>
<dbReference type="EMBL" id="JBHSML010000003">
    <property type="protein sequence ID" value="MFC5516643.1"/>
    <property type="molecule type" value="Genomic_DNA"/>
</dbReference>
<feature type="domain" description="ABC transmembrane type-1" evidence="9">
    <location>
        <begin position="98"/>
        <end position="287"/>
    </location>
</feature>
<evidence type="ECO:0000256" key="1">
    <source>
        <dbReference type="ARBA" id="ARBA00004651"/>
    </source>
</evidence>
<keyword evidence="6 7" id="KW-0472">Membrane</keyword>
<evidence type="ECO:0000256" key="8">
    <source>
        <dbReference type="SAM" id="MobiDB-lite"/>
    </source>
</evidence>
<sequence length="303" mass="31614">MMTMSKSSRIPVPAPPGVPAPTTASKKRRRLPRNASLIIGLVLTTIFLAVALVSIFYLPSNPNIPVIRNRLLPAGTPGHWLGTDVLGRDIIAQLMVGARTSILVGAGGATFSLILGTIAGLAAAASGKMTDEAISRGADIMLSIPGMVTALVLAATMGSGALTTILALTAFFTPSFTRVIRSAAIGVLNEDFITAAKLYGRGKIFVLARHVLPNIAGVMIVQFTLYFAAGILTEAGLSYLGVGVHRPSISWGMMLNEAQQQVGVSSPLAIWPGLAIVLMVLGLNLLGDGLRDVLDPKLARRAS</sequence>
<comment type="caution">
    <text evidence="10">The sequence shown here is derived from an EMBL/GenBank/DDBJ whole genome shotgun (WGS) entry which is preliminary data.</text>
</comment>
<keyword evidence="2 7" id="KW-0813">Transport</keyword>
<dbReference type="InterPro" id="IPR050366">
    <property type="entry name" value="BP-dependent_transpt_permease"/>
</dbReference>
<name>A0ABW0PW97_9HYPH</name>
<keyword evidence="11" id="KW-1185">Reference proteome</keyword>
<evidence type="ECO:0000259" key="9">
    <source>
        <dbReference type="PROSITE" id="PS50928"/>
    </source>
</evidence>
<dbReference type="PANTHER" id="PTHR43386:SF25">
    <property type="entry name" value="PEPTIDE ABC TRANSPORTER PERMEASE PROTEIN"/>
    <property type="match status" value="1"/>
</dbReference>
<keyword evidence="4 7" id="KW-0812">Transmembrane</keyword>
<evidence type="ECO:0000256" key="2">
    <source>
        <dbReference type="ARBA" id="ARBA00022448"/>
    </source>
</evidence>
<dbReference type="SUPFAM" id="SSF161098">
    <property type="entry name" value="MetI-like"/>
    <property type="match status" value="1"/>
</dbReference>
<keyword evidence="3" id="KW-1003">Cell membrane</keyword>
<feature type="transmembrane region" description="Helical" evidence="7">
    <location>
        <begin position="102"/>
        <end position="125"/>
    </location>
</feature>
<organism evidence="10 11">
    <name type="scientific">Kaistia terrae</name>
    <dbReference type="NCBI Taxonomy" id="537017"/>
    <lineage>
        <taxon>Bacteria</taxon>
        <taxon>Pseudomonadati</taxon>
        <taxon>Pseudomonadota</taxon>
        <taxon>Alphaproteobacteria</taxon>
        <taxon>Hyphomicrobiales</taxon>
        <taxon>Kaistiaceae</taxon>
        <taxon>Kaistia</taxon>
    </lineage>
</organism>
<evidence type="ECO:0000313" key="11">
    <source>
        <dbReference type="Proteomes" id="UP001596150"/>
    </source>
</evidence>
<dbReference type="CDD" id="cd06261">
    <property type="entry name" value="TM_PBP2"/>
    <property type="match status" value="1"/>
</dbReference>
<feature type="transmembrane region" description="Helical" evidence="7">
    <location>
        <begin position="211"/>
        <end position="232"/>
    </location>
</feature>
<evidence type="ECO:0000256" key="5">
    <source>
        <dbReference type="ARBA" id="ARBA00022989"/>
    </source>
</evidence>
<keyword evidence="5 7" id="KW-1133">Transmembrane helix</keyword>
<dbReference type="InterPro" id="IPR035906">
    <property type="entry name" value="MetI-like_sf"/>
</dbReference>
<dbReference type="Proteomes" id="UP001596150">
    <property type="component" value="Unassembled WGS sequence"/>
</dbReference>
<feature type="transmembrane region" description="Helical" evidence="7">
    <location>
        <begin position="146"/>
        <end position="173"/>
    </location>
</feature>
<comment type="similarity">
    <text evidence="7">Belongs to the binding-protein-dependent transport system permease family.</text>
</comment>
<dbReference type="RefSeq" id="WP_266344117.1">
    <property type="nucleotide sequence ID" value="NZ_JAPKNH010000004.1"/>
</dbReference>
<gene>
    <name evidence="10" type="ORF">ACFPP9_12740</name>
</gene>
<feature type="transmembrane region" description="Helical" evidence="7">
    <location>
        <begin position="268"/>
        <end position="287"/>
    </location>
</feature>
<feature type="transmembrane region" description="Helical" evidence="7">
    <location>
        <begin position="35"/>
        <end position="58"/>
    </location>
</feature>
<accession>A0ABW0PW97</accession>
<evidence type="ECO:0000256" key="7">
    <source>
        <dbReference type="RuleBase" id="RU363032"/>
    </source>
</evidence>
<reference evidence="11" key="1">
    <citation type="journal article" date="2019" name="Int. J. Syst. Evol. Microbiol.">
        <title>The Global Catalogue of Microorganisms (GCM) 10K type strain sequencing project: providing services to taxonomists for standard genome sequencing and annotation.</title>
        <authorList>
            <consortium name="The Broad Institute Genomics Platform"/>
            <consortium name="The Broad Institute Genome Sequencing Center for Infectious Disease"/>
            <person name="Wu L."/>
            <person name="Ma J."/>
        </authorList>
    </citation>
    <scope>NUCLEOTIDE SEQUENCE [LARGE SCALE GENOMIC DNA]</scope>
    <source>
        <strain evidence="11">KACC 12633</strain>
    </source>
</reference>
<evidence type="ECO:0000256" key="3">
    <source>
        <dbReference type="ARBA" id="ARBA00022475"/>
    </source>
</evidence>
<dbReference type="PANTHER" id="PTHR43386">
    <property type="entry name" value="OLIGOPEPTIDE TRANSPORT SYSTEM PERMEASE PROTEIN APPC"/>
    <property type="match status" value="1"/>
</dbReference>
<dbReference type="Gene3D" id="1.10.3720.10">
    <property type="entry name" value="MetI-like"/>
    <property type="match status" value="1"/>
</dbReference>
<evidence type="ECO:0000256" key="6">
    <source>
        <dbReference type="ARBA" id="ARBA00023136"/>
    </source>
</evidence>
<protein>
    <submittedName>
        <fullName evidence="10">ABC transporter permease</fullName>
    </submittedName>
</protein>
<comment type="subcellular location">
    <subcellularLocation>
        <location evidence="1 7">Cell membrane</location>
        <topology evidence="1 7">Multi-pass membrane protein</topology>
    </subcellularLocation>
</comment>
<dbReference type="InterPro" id="IPR000515">
    <property type="entry name" value="MetI-like"/>
</dbReference>
<dbReference type="PROSITE" id="PS50928">
    <property type="entry name" value="ABC_TM1"/>
    <property type="match status" value="1"/>
</dbReference>
<dbReference type="Pfam" id="PF00528">
    <property type="entry name" value="BPD_transp_1"/>
    <property type="match status" value="1"/>
</dbReference>
<evidence type="ECO:0000313" key="10">
    <source>
        <dbReference type="EMBL" id="MFC5516643.1"/>
    </source>
</evidence>
<feature type="region of interest" description="Disordered" evidence="8">
    <location>
        <begin position="1"/>
        <end position="27"/>
    </location>
</feature>
<evidence type="ECO:0000256" key="4">
    <source>
        <dbReference type="ARBA" id="ARBA00022692"/>
    </source>
</evidence>